<feature type="compositionally biased region" description="Basic residues" evidence="10">
    <location>
        <begin position="1"/>
        <end position="22"/>
    </location>
</feature>
<evidence type="ECO:0000256" key="7">
    <source>
        <dbReference type="ARBA" id="ARBA00023136"/>
    </source>
</evidence>
<feature type="region of interest" description="Disordered" evidence="10">
    <location>
        <begin position="280"/>
        <end position="299"/>
    </location>
</feature>
<evidence type="ECO:0000256" key="8">
    <source>
        <dbReference type="ARBA" id="ARBA00023306"/>
    </source>
</evidence>
<comment type="subcellular location">
    <subcellularLocation>
        <location evidence="9">Cell inner membrane</location>
        <topology evidence="9">Single-pass type II membrane protein</topology>
    </subcellularLocation>
    <subcellularLocation>
        <location evidence="1">Membrane</location>
    </subcellularLocation>
    <text evidence="9">Localizes to the division septum.</text>
</comment>
<dbReference type="InterPro" id="IPR026579">
    <property type="entry name" value="FtsQ"/>
</dbReference>
<evidence type="ECO:0000256" key="5">
    <source>
        <dbReference type="ARBA" id="ARBA00022692"/>
    </source>
</evidence>
<dbReference type="RefSeq" id="WP_343888791.1">
    <property type="nucleotide sequence ID" value="NZ_BAAAEH010000013.1"/>
</dbReference>
<keyword evidence="6 9" id="KW-1133">Transmembrane helix</keyword>
<dbReference type="PANTHER" id="PTHR35851">
    <property type="entry name" value="CELL DIVISION PROTEIN FTSQ"/>
    <property type="match status" value="1"/>
</dbReference>
<comment type="caution">
    <text evidence="12">The sequence shown here is derived from an EMBL/GenBank/DDBJ whole genome shotgun (WGS) entry which is preliminary data.</text>
</comment>
<feature type="transmembrane region" description="Helical" evidence="9">
    <location>
        <begin position="45"/>
        <end position="67"/>
    </location>
</feature>
<dbReference type="GO" id="GO:0051301">
    <property type="term" value="P:cell division"/>
    <property type="evidence" value="ECO:0007669"/>
    <property type="project" value="UniProtKB-KW"/>
</dbReference>
<accession>A0ABU9Y7U2</accession>
<dbReference type="Pfam" id="PF03799">
    <property type="entry name" value="FtsQ_DivIB_C"/>
    <property type="match status" value="1"/>
</dbReference>
<gene>
    <name evidence="9" type="primary">ftsQ</name>
    <name evidence="12" type="ORF">ABC974_19760</name>
</gene>
<reference evidence="12 13" key="1">
    <citation type="submission" date="2024-05" db="EMBL/GenBank/DDBJ databases">
        <authorList>
            <person name="Liu Q."/>
            <person name="Xin Y.-H."/>
        </authorList>
    </citation>
    <scope>NUCLEOTIDE SEQUENCE [LARGE SCALE GENOMIC DNA]</scope>
    <source>
        <strain evidence="12 13">CGMCC 1.10181</strain>
    </source>
</reference>
<keyword evidence="3 9" id="KW-0997">Cell inner membrane</keyword>
<keyword evidence="2 9" id="KW-1003">Cell membrane</keyword>
<evidence type="ECO:0000256" key="9">
    <source>
        <dbReference type="HAMAP-Rule" id="MF_00911"/>
    </source>
</evidence>
<dbReference type="EMBL" id="JBDIME010000021">
    <property type="protein sequence ID" value="MEN2791878.1"/>
    <property type="molecule type" value="Genomic_DNA"/>
</dbReference>
<evidence type="ECO:0000259" key="11">
    <source>
        <dbReference type="PROSITE" id="PS51779"/>
    </source>
</evidence>
<dbReference type="Gene3D" id="3.10.20.310">
    <property type="entry name" value="membrane protein fhac"/>
    <property type="match status" value="1"/>
</dbReference>
<evidence type="ECO:0000256" key="10">
    <source>
        <dbReference type="SAM" id="MobiDB-lite"/>
    </source>
</evidence>
<name>A0ABU9Y7U2_9SPHN</name>
<dbReference type="HAMAP" id="MF_00911">
    <property type="entry name" value="FtsQ_subfam"/>
    <property type="match status" value="1"/>
</dbReference>
<sequence>MSRTLKRGSPPRRPVQKGRRQPPKPSIIDRIVAALPISEQALHRITTWSIFTLVCAAILAAATWFGIPSAIGVQLAEGIGRAGFRVEQVEVTGLSRMDRMTVYAVALDQRSRAMPLVNLEDVRQKLLAYGWIADAHVSRRLPDTLLVHIVERQPTAVWQDHGKLSLIAADGVWLEPVKAEAMPDLPLVIGPGANAQEAAYQKLLDAAPAIRPLVKAATWVGNRRWNLLFESGETLALPEGEGDAARALVKFAQMDGLKPLLGRGWVRFDMRDPTKFIARKPGQVSNRELTDPNDVNAPVRPALIEAKHAAPNSSQG</sequence>
<comment type="similarity">
    <text evidence="9">Belongs to the FtsQ/DivIB family. FtsQ subfamily.</text>
</comment>
<dbReference type="InterPro" id="IPR013685">
    <property type="entry name" value="POTRA_FtsQ_type"/>
</dbReference>
<evidence type="ECO:0000256" key="2">
    <source>
        <dbReference type="ARBA" id="ARBA00022475"/>
    </source>
</evidence>
<evidence type="ECO:0000256" key="1">
    <source>
        <dbReference type="ARBA" id="ARBA00004370"/>
    </source>
</evidence>
<evidence type="ECO:0000256" key="6">
    <source>
        <dbReference type="ARBA" id="ARBA00022989"/>
    </source>
</evidence>
<dbReference type="PANTHER" id="PTHR35851:SF1">
    <property type="entry name" value="CELL DIVISION PROTEIN FTSQ"/>
    <property type="match status" value="1"/>
</dbReference>
<keyword evidence="13" id="KW-1185">Reference proteome</keyword>
<comment type="function">
    <text evidence="9">Essential cell division protein.</text>
</comment>
<dbReference type="InterPro" id="IPR005548">
    <property type="entry name" value="Cell_div_FtsQ/DivIB_C"/>
</dbReference>
<dbReference type="Proteomes" id="UP001419910">
    <property type="component" value="Unassembled WGS sequence"/>
</dbReference>
<proteinExistence type="inferred from homology"/>
<evidence type="ECO:0000313" key="13">
    <source>
        <dbReference type="Proteomes" id="UP001419910"/>
    </source>
</evidence>
<keyword evidence="4 9" id="KW-0132">Cell division</keyword>
<dbReference type="InterPro" id="IPR034746">
    <property type="entry name" value="POTRA"/>
</dbReference>
<evidence type="ECO:0000313" key="12">
    <source>
        <dbReference type="EMBL" id="MEN2791878.1"/>
    </source>
</evidence>
<keyword evidence="8 9" id="KW-0131">Cell cycle</keyword>
<protein>
    <recommendedName>
        <fullName evidence="9">Cell division protein FtsQ</fullName>
    </recommendedName>
</protein>
<keyword evidence="7 9" id="KW-0472">Membrane</keyword>
<keyword evidence="5 9" id="KW-0812">Transmembrane</keyword>
<dbReference type="Pfam" id="PF08478">
    <property type="entry name" value="POTRA_1"/>
    <property type="match status" value="1"/>
</dbReference>
<evidence type="ECO:0000256" key="3">
    <source>
        <dbReference type="ARBA" id="ARBA00022519"/>
    </source>
</evidence>
<dbReference type="PROSITE" id="PS51779">
    <property type="entry name" value="POTRA"/>
    <property type="match status" value="1"/>
</dbReference>
<organism evidence="12 13">
    <name type="scientific">Sphingomonas oligophenolica</name>
    <dbReference type="NCBI Taxonomy" id="301154"/>
    <lineage>
        <taxon>Bacteria</taxon>
        <taxon>Pseudomonadati</taxon>
        <taxon>Pseudomonadota</taxon>
        <taxon>Alphaproteobacteria</taxon>
        <taxon>Sphingomonadales</taxon>
        <taxon>Sphingomonadaceae</taxon>
        <taxon>Sphingomonas</taxon>
    </lineage>
</organism>
<feature type="region of interest" description="Disordered" evidence="10">
    <location>
        <begin position="1"/>
        <end position="23"/>
    </location>
</feature>
<evidence type="ECO:0000256" key="4">
    <source>
        <dbReference type="ARBA" id="ARBA00022618"/>
    </source>
</evidence>
<feature type="domain" description="POTRA" evidence="11">
    <location>
        <begin position="84"/>
        <end position="152"/>
    </location>
</feature>